<gene>
    <name evidence="1" type="ORF">GOQ09_01690</name>
</gene>
<name>A0A6I6HBN7_VARPD</name>
<dbReference type="EMBL" id="CP046622">
    <property type="protein sequence ID" value="QGW80381.1"/>
    <property type="molecule type" value="Genomic_DNA"/>
</dbReference>
<dbReference type="AlphaFoldDB" id="A0A6I6HBN7"/>
<dbReference type="Proteomes" id="UP000425817">
    <property type="component" value="Chromosome"/>
</dbReference>
<evidence type="ECO:0000313" key="1">
    <source>
        <dbReference type="EMBL" id="QGW80381.1"/>
    </source>
</evidence>
<dbReference type="OrthoDB" id="8856365at2"/>
<evidence type="ECO:0000313" key="2">
    <source>
        <dbReference type="Proteomes" id="UP000425817"/>
    </source>
</evidence>
<accession>A0A6I6HBN7</accession>
<organism evidence="1 2">
    <name type="scientific">Variovorax paradoxus</name>
    <dbReference type="NCBI Taxonomy" id="34073"/>
    <lineage>
        <taxon>Bacteria</taxon>
        <taxon>Pseudomonadati</taxon>
        <taxon>Pseudomonadota</taxon>
        <taxon>Betaproteobacteria</taxon>
        <taxon>Burkholderiales</taxon>
        <taxon>Comamonadaceae</taxon>
        <taxon>Variovorax</taxon>
    </lineage>
</organism>
<reference evidence="1 2" key="1">
    <citation type="submission" date="2019-12" db="EMBL/GenBank/DDBJ databases">
        <title>Hybrid Genome Assemblies of two High G+C Isolates from Undergraduate Microbiology Courses.</title>
        <authorList>
            <person name="Ne Ville C.J."/>
            <person name="Enright D."/>
            <person name="Hernandez I."/>
            <person name="Dodsworth J."/>
            <person name="Orwin P.M."/>
        </authorList>
    </citation>
    <scope>NUCLEOTIDE SEQUENCE [LARGE SCALE GENOMIC DNA]</scope>
    <source>
        <strain evidence="1 2">CSUSB</strain>
    </source>
</reference>
<protein>
    <submittedName>
        <fullName evidence="1">Uncharacterized protein</fullName>
    </submittedName>
</protein>
<dbReference type="RefSeq" id="WP_157611554.1">
    <property type="nucleotide sequence ID" value="NZ_CP046622.1"/>
</dbReference>
<proteinExistence type="predicted"/>
<sequence>MLRVLAGVGQNPANIGHLPAPLSHRVAAFKLTSIKNQMFHRTAALILTACLGLSAHADPKPSLAYDDGFVWYLSGRLAADLIGFQATARAQPQPEGEVAVQRADLEVLYHRYLIDCKGPLPELAKVLGVSELEKSATPMSYLAVAGSREYEIWPIVRRWNDTVMLTLVDTYAKGNYGILPDCVLEEFRRQNPLVVPSTR</sequence>